<dbReference type="InterPro" id="IPR001509">
    <property type="entry name" value="Epimerase_deHydtase"/>
</dbReference>
<proteinExistence type="inferred from homology"/>
<name>A0A9X3NAV5_9ACTN</name>
<feature type="domain" description="NAD-dependent epimerase/dehydratase" evidence="2">
    <location>
        <begin position="3"/>
        <end position="237"/>
    </location>
</feature>
<protein>
    <submittedName>
        <fullName evidence="3">NAD-dependent epimerase/dehydratase family protein</fullName>
    </submittedName>
</protein>
<gene>
    <name evidence="3" type="ORF">OJ997_22045</name>
</gene>
<evidence type="ECO:0000259" key="2">
    <source>
        <dbReference type="Pfam" id="PF01370"/>
    </source>
</evidence>
<dbReference type="EMBL" id="JAPDDP010000045">
    <property type="protein sequence ID" value="MDA0183008.1"/>
    <property type="molecule type" value="Genomic_DNA"/>
</dbReference>
<dbReference type="InterPro" id="IPR036291">
    <property type="entry name" value="NAD(P)-bd_dom_sf"/>
</dbReference>
<organism evidence="3 4">
    <name type="scientific">Solirubrobacter phytolaccae</name>
    <dbReference type="NCBI Taxonomy" id="1404360"/>
    <lineage>
        <taxon>Bacteria</taxon>
        <taxon>Bacillati</taxon>
        <taxon>Actinomycetota</taxon>
        <taxon>Thermoleophilia</taxon>
        <taxon>Solirubrobacterales</taxon>
        <taxon>Solirubrobacteraceae</taxon>
        <taxon>Solirubrobacter</taxon>
    </lineage>
</organism>
<keyword evidence="4" id="KW-1185">Reference proteome</keyword>
<evidence type="ECO:0000256" key="1">
    <source>
        <dbReference type="ARBA" id="ARBA00007637"/>
    </source>
</evidence>
<dbReference type="Proteomes" id="UP001147653">
    <property type="component" value="Unassembled WGS sequence"/>
</dbReference>
<dbReference type="AlphaFoldDB" id="A0A9X3NAV5"/>
<dbReference type="PANTHER" id="PTHR43000">
    <property type="entry name" value="DTDP-D-GLUCOSE 4,6-DEHYDRATASE-RELATED"/>
    <property type="match status" value="1"/>
</dbReference>
<dbReference type="Pfam" id="PF01370">
    <property type="entry name" value="Epimerase"/>
    <property type="match status" value="1"/>
</dbReference>
<accession>A0A9X3NAV5</accession>
<sequence length="297" mass="31011">MRALVTGGAGFIGSHLVDALQAAGHDVAVVDHLSRGHTRNLERAIGRGVAIHKTDVTDVPAMLAVFQAVRPDAVYHLAAQIDVRRSIADPSTDAHVNIGGTAAVLEAAREVGTPRVILASTAGVYGDPGTLPTPEHSPIAPLSPYGASKAAAESYMQLFTRLHGISTLALRMANVYGPRQDPHGEAGVVAIFSGAAREGRTATIYGDGTQTRDYVHVSDVVRAFVAAGRSPVTGVLNVATGQETSVFGLAKQFGLDMQFMPGRAGEIQRSCLNPTAAAHSLGWRAEVVLADGLESLR</sequence>
<evidence type="ECO:0000313" key="3">
    <source>
        <dbReference type="EMBL" id="MDA0183008.1"/>
    </source>
</evidence>
<reference evidence="3" key="1">
    <citation type="submission" date="2022-10" db="EMBL/GenBank/DDBJ databases">
        <title>The WGS of Solirubrobacter phytolaccae KCTC 29190.</title>
        <authorList>
            <person name="Jiang Z."/>
        </authorList>
    </citation>
    <scope>NUCLEOTIDE SEQUENCE</scope>
    <source>
        <strain evidence="3">KCTC 29190</strain>
    </source>
</reference>
<dbReference type="RefSeq" id="WP_270027392.1">
    <property type="nucleotide sequence ID" value="NZ_JAPDDP010000045.1"/>
</dbReference>
<comment type="caution">
    <text evidence="3">The sequence shown here is derived from an EMBL/GenBank/DDBJ whole genome shotgun (WGS) entry which is preliminary data.</text>
</comment>
<dbReference type="Gene3D" id="3.90.25.10">
    <property type="entry name" value="UDP-galactose 4-epimerase, domain 1"/>
    <property type="match status" value="1"/>
</dbReference>
<comment type="similarity">
    <text evidence="1">Belongs to the NAD(P)-dependent epimerase/dehydratase family.</text>
</comment>
<evidence type="ECO:0000313" key="4">
    <source>
        <dbReference type="Proteomes" id="UP001147653"/>
    </source>
</evidence>
<dbReference type="SUPFAM" id="SSF51735">
    <property type="entry name" value="NAD(P)-binding Rossmann-fold domains"/>
    <property type="match status" value="1"/>
</dbReference>
<dbReference type="Gene3D" id="3.40.50.720">
    <property type="entry name" value="NAD(P)-binding Rossmann-like Domain"/>
    <property type="match status" value="1"/>
</dbReference>